<feature type="transmembrane region" description="Helical" evidence="1">
    <location>
        <begin position="148"/>
        <end position="173"/>
    </location>
</feature>
<organism evidence="2 3">
    <name type="scientific">Phytohabitans houttuyneae</name>
    <dbReference type="NCBI Taxonomy" id="1076126"/>
    <lineage>
        <taxon>Bacteria</taxon>
        <taxon>Bacillati</taxon>
        <taxon>Actinomycetota</taxon>
        <taxon>Actinomycetes</taxon>
        <taxon>Micromonosporales</taxon>
        <taxon>Micromonosporaceae</taxon>
    </lineage>
</organism>
<keyword evidence="1" id="KW-0812">Transmembrane</keyword>
<dbReference type="EMBL" id="BLPF01000003">
    <property type="protein sequence ID" value="GFJ84473.1"/>
    <property type="molecule type" value="Genomic_DNA"/>
</dbReference>
<feature type="transmembrane region" description="Helical" evidence="1">
    <location>
        <begin position="107"/>
        <end position="128"/>
    </location>
</feature>
<evidence type="ECO:0000313" key="2">
    <source>
        <dbReference type="EMBL" id="GFJ84473.1"/>
    </source>
</evidence>
<dbReference type="AlphaFoldDB" id="A0A6V8KGV6"/>
<dbReference type="Pfam" id="PF12730">
    <property type="entry name" value="ABC2_membrane_4"/>
    <property type="match status" value="1"/>
</dbReference>
<reference evidence="2 3" key="1">
    <citation type="submission" date="2020-03" db="EMBL/GenBank/DDBJ databases">
        <title>Whole genome shotgun sequence of Phytohabitans houttuyneae NBRC 108639.</title>
        <authorList>
            <person name="Komaki H."/>
            <person name="Tamura T."/>
        </authorList>
    </citation>
    <scope>NUCLEOTIDE SEQUENCE [LARGE SCALE GENOMIC DNA]</scope>
    <source>
        <strain evidence="2 3">NBRC 108639</strain>
    </source>
</reference>
<comment type="caution">
    <text evidence="2">The sequence shown here is derived from an EMBL/GenBank/DDBJ whole genome shotgun (WGS) entry which is preliminary data.</text>
</comment>
<proteinExistence type="predicted"/>
<name>A0A6V8KGV6_9ACTN</name>
<gene>
    <name evidence="2" type="ORF">Phou_086530</name>
</gene>
<evidence type="ECO:0008006" key="4">
    <source>
        <dbReference type="Google" id="ProtNLM"/>
    </source>
</evidence>
<keyword evidence="1" id="KW-1133">Transmembrane helix</keyword>
<evidence type="ECO:0000256" key="1">
    <source>
        <dbReference type="SAM" id="Phobius"/>
    </source>
</evidence>
<dbReference type="Proteomes" id="UP000482800">
    <property type="component" value="Unassembled WGS sequence"/>
</dbReference>
<feature type="transmembrane region" description="Helical" evidence="1">
    <location>
        <begin position="65"/>
        <end position="86"/>
    </location>
</feature>
<dbReference type="RefSeq" id="WP_218579510.1">
    <property type="nucleotide sequence ID" value="NZ_BLPF01000003.1"/>
</dbReference>
<protein>
    <recommendedName>
        <fullName evidence="4">ABC transporter permease</fullName>
    </recommendedName>
</protein>
<keyword evidence="1" id="KW-0472">Membrane</keyword>
<evidence type="ECO:0000313" key="3">
    <source>
        <dbReference type="Proteomes" id="UP000482800"/>
    </source>
</evidence>
<keyword evidence="3" id="KW-1185">Reference proteome</keyword>
<sequence>MTGILLSEWTKLRSLRSTAYTLLALAALAVGLGVLISSGAGDGYTELAPAERDAFDPTQVSTQSYLAAQLALGVLGVLVVSGEYATGMIRTSLTAVPRRERLLAAKAAVFAAVALVAGLVVGFGAFLLGQATLAGQDAPHTTLAEPHVLRAVAGAGLYLATIGLFGVAVGTLVRSTAGASPCWWRSRCWSPRSARDCRAAGANAWCGGGRRPPARA</sequence>
<accession>A0A6V8KGV6</accession>
<reference evidence="2 3" key="2">
    <citation type="submission" date="2020-03" db="EMBL/GenBank/DDBJ databases">
        <authorList>
            <person name="Ichikawa N."/>
            <person name="Kimura A."/>
            <person name="Kitahashi Y."/>
            <person name="Uohara A."/>
        </authorList>
    </citation>
    <scope>NUCLEOTIDE SEQUENCE [LARGE SCALE GENOMIC DNA]</scope>
    <source>
        <strain evidence="2 3">NBRC 108639</strain>
    </source>
</reference>